<keyword evidence="1" id="KW-0472">Membrane</keyword>
<dbReference type="Ensembl" id="ENSBJAT00000012366.1">
    <property type="protein sequence ID" value="ENSBJAP00000012027.1"/>
    <property type="gene ID" value="ENSBJAG00000008111.1"/>
</dbReference>
<accession>A0A8C0B5C7</accession>
<evidence type="ECO:0000313" key="3">
    <source>
        <dbReference type="Proteomes" id="UP000694555"/>
    </source>
</evidence>
<proteinExistence type="predicted"/>
<keyword evidence="3" id="KW-1185">Reference proteome</keyword>
<evidence type="ECO:0000256" key="1">
    <source>
        <dbReference type="SAM" id="Phobius"/>
    </source>
</evidence>
<sequence>MPYIVHLVPCRESQVSMLLSIFGEVVLFIFYVRIDLKVESCFAAGRTQTSLELFVPCCL</sequence>
<feature type="transmembrane region" description="Helical" evidence="1">
    <location>
        <begin position="15"/>
        <end position="32"/>
    </location>
</feature>
<keyword evidence="1" id="KW-0812">Transmembrane</keyword>
<name>A0A8C0B5C7_9AVES</name>
<dbReference type="Proteomes" id="UP000694555">
    <property type="component" value="Unplaced"/>
</dbReference>
<organism evidence="2 3">
    <name type="scientific">Buteo japonicus</name>
    <dbReference type="NCBI Taxonomy" id="224669"/>
    <lineage>
        <taxon>Eukaryota</taxon>
        <taxon>Metazoa</taxon>
        <taxon>Chordata</taxon>
        <taxon>Craniata</taxon>
        <taxon>Vertebrata</taxon>
        <taxon>Euteleostomi</taxon>
        <taxon>Archelosauria</taxon>
        <taxon>Archosauria</taxon>
        <taxon>Dinosauria</taxon>
        <taxon>Saurischia</taxon>
        <taxon>Theropoda</taxon>
        <taxon>Coelurosauria</taxon>
        <taxon>Aves</taxon>
        <taxon>Neognathae</taxon>
        <taxon>Neoaves</taxon>
        <taxon>Telluraves</taxon>
        <taxon>Accipitrimorphae</taxon>
        <taxon>Accipitriformes</taxon>
        <taxon>Accipitridae</taxon>
        <taxon>Accipitrinae</taxon>
        <taxon>Buteo</taxon>
    </lineage>
</organism>
<reference evidence="2" key="1">
    <citation type="submission" date="2025-08" db="UniProtKB">
        <authorList>
            <consortium name="Ensembl"/>
        </authorList>
    </citation>
    <scope>IDENTIFICATION</scope>
</reference>
<reference evidence="2" key="2">
    <citation type="submission" date="2025-09" db="UniProtKB">
        <authorList>
            <consortium name="Ensembl"/>
        </authorList>
    </citation>
    <scope>IDENTIFICATION</scope>
</reference>
<protein>
    <submittedName>
        <fullName evidence="2">Uncharacterized protein</fullName>
    </submittedName>
</protein>
<evidence type="ECO:0000313" key="2">
    <source>
        <dbReference type="Ensembl" id="ENSBJAP00000012027.1"/>
    </source>
</evidence>
<keyword evidence="1" id="KW-1133">Transmembrane helix</keyword>
<dbReference type="AlphaFoldDB" id="A0A8C0B5C7"/>